<feature type="transmembrane region" description="Helical" evidence="7">
    <location>
        <begin position="241"/>
        <end position="262"/>
    </location>
</feature>
<dbReference type="SUPFAM" id="SSF81345">
    <property type="entry name" value="ABC transporter involved in vitamin B12 uptake, BtuC"/>
    <property type="match status" value="1"/>
</dbReference>
<evidence type="ECO:0000256" key="5">
    <source>
        <dbReference type="ARBA" id="ARBA00023136"/>
    </source>
</evidence>
<comment type="caution">
    <text evidence="8">The sequence shown here is derived from an EMBL/GenBank/DDBJ whole genome shotgun (WGS) entry which is preliminary data.</text>
</comment>
<accession>A0ABT3QH18</accession>
<sequence length="265" mass="27650">MLHYEFMQIAFLAAFLVAMVCGPVGWFLVLRGQTFASHALSHVGFAGATGALLLGLSPLTGMAGGTLAGGLLMGLAGERIAGRDVVIGLVLSLALGLGALFLHFFTHAAGASAALLFGDIFGVSWSVLTWLAALSMLSLAVLGFLSRPLLFATLQPELAEARGVNLRVMGILFLMLVAITTAECAQVTGILLVFTLMVAPAAAVLRLGLPPFAGLLCSALLAVTEAWAGLVLSWYTNAPVSFWIVLMGGVFFVTAETVMRVVRRA</sequence>
<comment type="similarity">
    <text evidence="2 6">Belongs to the ABC-3 integral membrane protein family.</text>
</comment>
<comment type="subcellular location">
    <subcellularLocation>
        <location evidence="6">Cell membrane</location>
        <topology evidence="6">Multi-pass membrane protein</topology>
    </subcellularLocation>
    <subcellularLocation>
        <location evidence="1">Membrane</location>
        <topology evidence="1">Multi-pass membrane protein</topology>
    </subcellularLocation>
</comment>
<dbReference type="Pfam" id="PF00950">
    <property type="entry name" value="ABC-3"/>
    <property type="match status" value="1"/>
</dbReference>
<evidence type="ECO:0000256" key="6">
    <source>
        <dbReference type="RuleBase" id="RU003943"/>
    </source>
</evidence>
<evidence type="ECO:0000256" key="3">
    <source>
        <dbReference type="ARBA" id="ARBA00022692"/>
    </source>
</evidence>
<evidence type="ECO:0000256" key="1">
    <source>
        <dbReference type="ARBA" id="ARBA00004141"/>
    </source>
</evidence>
<evidence type="ECO:0000256" key="4">
    <source>
        <dbReference type="ARBA" id="ARBA00022989"/>
    </source>
</evidence>
<feature type="transmembrane region" description="Helical" evidence="7">
    <location>
        <begin position="166"/>
        <end position="182"/>
    </location>
</feature>
<feature type="transmembrane region" description="Helical" evidence="7">
    <location>
        <begin position="9"/>
        <end position="30"/>
    </location>
</feature>
<dbReference type="InterPro" id="IPR037294">
    <property type="entry name" value="ABC_BtuC-like"/>
</dbReference>
<dbReference type="PANTHER" id="PTHR30477">
    <property type="entry name" value="ABC-TRANSPORTER METAL-BINDING PROTEIN"/>
    <property type="match status" value="1"/>
</dbReference>
<evidence type="ECO:0000256" key="7">
    <source>
        <dbReference type="SAM" id="Phobius"/>
    </source>
</evidence>
<organism evidence="8 9">
    <name type="scientific">Acetobacter thailandicus</name>
    <dbReference type="NCBI Taxonomy" id="1502842"/>
    <lineage>
        <taxon>Bacteria</taxon>
        <taxon>Pseudomonadati</taxon>
        <taxon>Pseudomonadota</taxon>
        <taxon>Alphaproteobacteria</taxon>
        <taxon>Acetobacterales</taxon>
        <taxon>Acetobacteraceae</taxon>
        <taxon>Acetobacter</taxon>
    </lineage>
</organism>
<name>A0ABT3QH18_9PROT</name>
<keyword evidence="9" id="KW-1185">Reference proteome</keyword>
<keyword evidence="3 6" id="KW-0812">Transmembrane</keyword>
<dbReference type="Gene3D" id="1.10.3470.10">
    <property type="entry name" value="ABC transporter involved in vitamin B12 uptake, BtuC"/>
    <property type="match status" value="1"/>
</dbReference>
<dbReference type="RefSeq" id="WP_173560167.1">
    <property type="nucleotide sequence ID" value="NZ_JAPIUZ010000007.1"/>
</dbReference>
<gene>
    <name evidence="8" type="ORF">OQ497_11550</name>
</gene>
<evidence type="ECO:0000313" key="8">
    <source>
        <dbReference type="EMBL" id="MCX2564587.1"/>
    </source>
</evidence>
<keyword evidence="5 7" id="KW-0472">Membrane</keyword>
<protein>
    <submittedName>
        <fullName evidence="8">Metal ABC transporter permease</fullName>
    </submittedName>
</protein>
<feature type="transmembrane region" description="Helical" evidence="7">
    <location>
        <begin position="188"/>
        <end position="205"/>
    </location>
</feature>
<dbReference type="Proteomes" id="UP001301152">
    <property type="component" value="Unassembled WGS sequence"/>
</dbReference>
<feature type="transmembrane region" description="Helical" evidence="7">
    <location>
        <begin position="212"/>
        <end position="235"/>
    </location>
</feature>
<feature type="transmembrane region" description="Helical" evidence="7">
    <location>
        <begin position="125"/>
        <end position="145"/>
    </location>
</feature>
<keyword evidence="6" id="KW-0813">Transport</keyword>
<feature type="transmembrane region" description="Helical" evidence="7">
    <location>
        <begin position="50"/>
        <end position="73"/>
    </location>
</feature>
<reference evidence="8 9" key="1">
    <citation type="submission" date="2022-11" db="EMBL/GenBank/DDBJ databases">
        <title>Genome sequencing of Acetobacter type strain.</title>
        <authorList>
            <person name="Heo J."/>
            <person name="Lee D."/>
            <person name="Han B.-H."/>
            <person name="Hong S.-B."/>
            <person name="Kwon S.-W."/>
        </authorList>
    </citation>
    <scope>NUCLEOTIDE SEQUENCE [LARGE SCALE GENOMIC DNA]</scope>
    <source>
        <strain evidence="8 9">KACC 21253</strain>
    </source>
</reference>
<feature type="transmembrane region" description="Helical" evidence="7">
    <location>
        <begin position="85"/>
        <end position="105"/>
    </location>
</feature>
<evidence type="ECO:0000313" key="9">
    <source>
        <dbReference type="Proteomes" id="UP001301152"/>
    </source>
</evidence>
<dbReference type="InterPro" id="IPR001626">
    <property type="entry name" value="ABC_TroCD"/>
</dbReference>
<dbReference type="EMBL" id="JAPIUZ010000007">
    <property type="protein sequence ID" value="MCX2564587.1"/>
    <property type="molecule type" value="Genomic_DNA"/>
</dbReference>
<evidence type="ECO:0000256" key="2">
    <source>
        <dbReference type="ARBA" id="ARBA00008034"/>
    </source>
</evidence>
<proteinExistence type="inferred from homology"/>
<dbReference type="PANTHER" id="PTHR30477:SF0">
    <property type="entry name" value="METAL TRANSPORT SYSTEM MEMBRANE PROTEIN TM_0125-RELATED"/>
    <property type="match status" value="1"/>
</dbReference>
<keyword evidence="4 7" id="KW-1133">Transmembrane helix</keyword>